<evidence type="ECO:0000313" key="15">
    <source>
        <dbReference type="EMBL" id="HAE46426.1"/>
    </source>
</evidence>
<dbReference type="EC" id="1.11.1.24" evidence="3"/>
<comment type="catalytic activity">
    <reaction evidence="12">
        <text>a hydroperoxide + [thioredoxin]-dithiol = an alcohol + [thioredoxin]-disulfide + H2O</text>
        <dbReference type="Rhea" id="RHEA:62620"/>
        <dbReference type="Rhea" id="RHEA-COMP:10698"/>
        <dbReference type="Rhea" id="RHEA-COMP:10700"/>
        <dbReference type="ChEBI" id="CHEBI:15377"/>
        <dbReference type="ChEBI" id="CHEBI:29950"/>
        <dbReference type="ChEBI" id="CHEBI:30879"/>
        <dbReference type="ChEBI" id="CHEBI:35924"/>
        <dbReference type="ChEBI" id="CHEBI:50058"/>
        <dbReference type="EC" id="1.11.1.24"/>
    </reaction>
</comment>
<dbReference type="InterPro" id="IPR024706">
    <property type="entry name" value="Peroxiredoxin_AhpC-typ"/>
</dbReference>
<dbReference type="InterPro" id="IPR013766">
    <property type="entry name" value="Thioredoxin_domain"/>
</dbReference>
<dbReference type="GO" id="GO:0008379">
    <property type="term" value="F:thioredoxin peroxidase activity"/>
    <property type="evidence" value="ECO:0007669"/>
    <property type="project" value="TreeGrafter"/>
</dbReference>
<dbReference type="Gene3D" id="3.40.30.10">
    <property type="entry name" value="Glutaredoxin"/>
    <property type="match status" value="1"/>
</dbReference>
<dbReference type="PANTHER" id="PTHR42801">
    <property type="entry name" value="THIOREDOXIN-DEPENDENT PEROXIDE REDUCTASE"/>
    <property type="match status" value="1"/>
</dbReference>
<dbReference type="PROSITE" id="PS51352">
    <property type="entry name" value="THIOREDOXIN_2"/>
    <property type="match status" value="1"/>
</dbReference>
<dbReference type="EMBL" id="LPZR01000104">
    <property type="protein sequence ID" value="KYO53888.1"/>
    <property type="molecule type" value="Genomic_DNA"/>
</dbReference>
<dbReference type="FunFam" id="3.40.30.10:FF:000007">
    <property type="entry name" value="Thioredoxin-dependent thiol peroxidase"/>
    <property type="match status" value="1"/>
</dbReference>
<dbReference type="Pfam" id="PF00578">
    <property type="entry name" value="AhpC-TSA"/>
    <property type="match status" value="1"/>
</dbReference>
<dbReference type="GO" id="GO:0034599">
    <property type="term" value="P:cellular response to oxidative stress"/>
    <property type="evidence" value="ECO:0007669"/>
    <property type="project" value="TreeGrafter"/>
</dbReference>
<dbReference type="RefSeq" id="WP_014748285.1">
    <property type="nucleotide sequence ID" value="NZ_CP121013.1"/>
</dbReference>
<evidence type="ECO:0000256" key="4">
    <source>
        <dbReference type="ARBA" id="ARBA00022559"/>
    </source>
</evidence>
<proteinExistence type="inferred from homology"/>
<evidence type="ECO:0000256" key="2">
    <source>
        <dbReference type="ARBA" id="ARBA00011245"/>
    </source>
</evidence>
<dbReference type="GO" id="GO:0005737">
    <property type="term" value="C:cytoplasm"/>
    <property type="evidence" value="ECO:0007669"/>
    <property type="project" value="TreeGrafter"/>
</dbReference>
<dbReference type="SUPFAM" id="SSF52833">
    <property type="entry name" value="Thioredoxin-like"/>
    <property type="match status" value="1"/>
</dbReference>
<reference evidence="15 18" key="2">
    <citation type="journal article" date="2018" name="Nat. Biotechnol.">
        <title>A standardized bacterial taxonomy based on genome phylogeny substantially revises the tree of life.</title>
        <authorList>
            <person name="Parks D.H."/>
            <person name="Chuvochina M."/>
            <person name="Waite D.W."/>
            <person name="Rinke C."/>
            <person name="Skarshewski A."/>
            <person name="Chaumeil P.A."/>
            <person name="Hugenholtz P."/>
        </authorList>
    </citation>
    <scope>NUCLEOTIDE SEQUENCE [LARGE SCALE GENOMIC DNA]</scope>
    <source>
        <strain evidence="15">UBA8739</strain>
    </source>
</reference>
<dbReference type="PANTHER" id="PTHR42801:SF4">
    <property type="entry name" value="AHPC_TSA FAMILY PROTEIN"/>
    <property type="match status" value="1"/>
</dbReference>
<dbReference type="Proteomes" id="UP000075787">
    <property type="component" value="Unassembled WGS sequence"/>
</dbReference>
<dbReference type="GO" id="GO:0045454">
    <property type="term" value="P:cell redox homeostasis"/>
    <property type="evidence" value="ECO:0007669"/>
    <property type="project" value="TreeGrafter"/>
</dbReference>
<evidence type="ECO:0000256" key="10">
    <source>
        <dbReference type="ARBA" id="ARBA00038489"/>
    </source>
</evidence>
<reference evidence="16 17" key="1">
    <citation type="submission" date="2015-12" db="EMBL/GenBank/DDBJ databases">
        <title>Genome sequence of Tistrella mobilis MCCC 1A02139.</title>
        <authorList>
            <person name="Lu L."/>
            <person name="Lai Q."/>
            <person name="Shao Z."/>
            <person name="Qian P."/>
        </authorList>
    </citation>
    <scope>NUCLEOTIDE SEQUENCE [LARGE SCALE GENOMIC DNA]</scope>
    <source>
        <strain evidence="16 17">MCCC 1A02139</strain>
    </source>
</reference>
<evidence type="ECO:0000313" key="17">
    <source>
        <dbReference type="Proteomes" id="UP000075787"/>
    </source>
</evidence>
<keyword evidence="7" id="KW-1015">Disulfide bond</keyword>
<evidence type="ECO:0000256" key="13">
    <source>
        <dbReference type="PIRSR" id="PIRSR000239-1"/>
    </source>
</evidence>
<keyword evidence="4 15" id="KW-0575">Peroxidase</keyword>
<evidence type="ECO:0000256" key="11">
    <source>
        <dbReference type="ARBA" id="ARBA00042639"/>
    </source>
</evidence>
<evidence type="ECO:0000259" key="14">
    <source>
        <dbReference type="PROSITE" id="PS51352"/>
    </source>
</evidence>
<dbReference type="CDD" id="cd03017">
    <property type="entry name" value="PRX_BCP"/>
    <property type="match status" value="1"/>
</dbReference>
<dbReference type="AlphaFoldDB" id="A0A162L9F6"/>
<evidence type="ECO:0000313" key="18">
    <source>
        <dbReference type="Proteomes" id="UP000257706"/>
    </source>
</evidence>
<comment type="function">
    <text evidence="1">Thiol-specific peroxidase that catalyzes the reduction of hydrogen peroxide and organic hydroperoxides to water and alcohols, respectively. Plays a role in cell protection against oxidative stress by detoxifying peroxides and as sensor of hydrogen peroxide-mediated signaling events.</text>
</comment>
<evidence type="ECO:0000256" key="8">
    <source>
        <dbReference type="ARBA" id="ARBA00023284"/>
    </source>
</evidence>
<keyword evidence="6" id="KW-0560">Oxidoreductase</keyword>
<evidence type="ECO:0000256" key="5">
    <source>
        <dbReference type="ARBA" id="ARBA00022862"/>
    </source>
</evidence>
<dbReference type="NCBIfam" id="NF006960">
    <property type="entry name" value="PRK09437.1"/>
    <property type="match status" value="1"/>
</dbReference>
<dbReference type="InterPro" id="IPR036249">
    <property type="entry name" value="Thioredoxin-like_sf"/>
</dbReference>
<comment type="subunit">
    <text evidence="2">Monomer.</text>
</comment>
<gene>
    <name evidence="16" type="ORF">AUP44_26055</name>
    <name evidence="15" type="ORF">DCK97_03305</name>
</gene>
<organism evidence="16 17">
    <name type="scientific">Tistrella mobilis</name>
    <dbReference type="NCBI Taxonomy" id="171437"/>
    <lineage>
        <taxon>Bacteria</taxon>
        <taxon>Pseudomonadati</taxon>
        <taxon>Pseudomonadota</taxon>
        <taxon>Alphaproteobacteria</taxon>
        <taxon>Geminicoccales</taxon>
        <taxon>Geminicoccaceae</taxon>
        <taxon>Tistrella</taxon>
    </lineage>
</organism>
<dbReference type="InterPro" id="IPR050924">
    <property type="entry name" value="Peroxiredoxin_BCP/PrxQ"/>
</dbReference>
<dbReference type="Proteomes" id="UP000257706">
    <property type="component" value="Unassembled WGS sequence"/>
</dbReference>
<name>A0A162L9F6_9PROT</name>
<evidence type="ECO:0000256" key="7">
    <source>
        <dbReference type="ARBA" id="ARBA00023157"/>
    </source>
</evidence>
<keyword evidence="5" id="KW-0049">Antioxidant</keyword>
<evidence type="ECO:0000256" key="9">
    <source>
        <dbReference type="ARBA" id="ARBA00032824"/>
    </source>
</evidence>
<dbReference type="OrthoDB" id="9812811at2"/>
<feature type="domain" description="Thioredoxin" evidence="14">
    <location>
        <begin position="2"/>
        <end position="153"/>
    </location>
</feature>
<evidence type="ECO:0000256" key="1">
    <source>
        <dbReference type="ARBA" id="ARBA00003330"/>
    </source>
</evidence>
<comment type="similarity">
    <text evidence="10">Belongs to the peroxiredoxin family. BCP/PrxQ subfamily.</text>
</comment>
<sequence length="153" mass="16486">MIEEGAKAPDFTMPTDGGGEVSLAALAGKTVVLYFYPRDDTPGCTKEACAFRDLHPALEKLDAVVIGVSKDSVAAHDKFKAKYDLNFPLAADTDGAVCEAYGVWVEKNMYGRKSMGIERSTFLIDGTGTVRKIWRKVKVDGHAEAVKAAIDAL</sequence>
<dbReference type="EMBL" id="DMAI01000054">
    <property type="protein sequence ID" value="HAE46426.1"/>
    <property type="molecule type" value="Genomic_DNA"/>
</dbReference>
<dbReference type="InterPro" id="IPR000866">
    <property type="entry name" value="AhpC/TSA"/>
</dbReference>
<evidence type="ECO:0000256" key="3">
    <source>
        <dbReference type="ARBA" id="ARBA00013017"/>
    </source>
</evidence>
<evidence type="ECO:0000256" key="12">
    <source>
        <dbReference type="ARBA" id="ARBA00049091"/>
    </source>
</evidence>
<keyword evidence="8" id="KW-0676">Redox-active center</keyword>
<protein>
    <recommendedName>
        <fullName evidence="3">thioredoxin-dependent peroxiredoxin</fullName>
        <ecNumber evidence="3">1.11.1.24</ecNumber>
    </recommendedName>
    <alternativeName>
        <fullName evidence="9">Thioredoxin peroxidase</fullName>
    </alternativeName>
    <alternativeName>
        <fullName evidence="11">Thioredoxin-dependent peroxiredoxin Bcp</fullName>
    </alternativeName>
</protein>
<comment type="caution">
    <text evidence="16">The sequence shown here is derived from an EMBL/GenBank/DDBJ whole genome shotgun (WGS) entry which is preliminary data.</text>
</comment>
<dbReference type="GeneID" id="97240956"/>
<dbReference type="OMA" id="PKKFMGK"/>
<accession>A0A162L9F6</accession>
<feature type="active site" description="Cysteine sulfenic acid (-SOH) intermediate; for peroxidase activity" evidence="13">
    <location>
        <position position="44"/>
    </location>
</feature>
<evidence type="ECO:0000256" key="6">
    <source>
        <dbReference type="ARBA" id="ARBA00023002"/>
    </source>
</evidence>
<evidence type="ECO:0000313" key="16">
    <source>
        <dbReference type="EMBL" id="KYO53888.1"/>
    </source>
</evidence>
<dbReference type="PIRSF" id="PIRSF000239">
    <property type="entry name" value="AHPC"/>
    <property type="match status" value="1"/>
</dbReference>